<dbReference type="Proteomes" id="UP000240892">
    <property type="component" value="Unassembled WGS sequence"/>
</dbReference>
<evidence type="ECO:0000259" key="3">
    <source>
        <dbReference type="Pfam" id="PF20616"/>
    </source>
</evidence>
<dbReference type="EMBL" id="PYHO01000013">
    <property type="protein sequence ID" value="PSR45771.1"/>
    <property type="molecule type" value="Genomic_DNA"/>
</dbReference>
<dbReference type="AlphaFoldDB" id="A0A2T2XZT3"/>
<reference evidence="4 5" key="1">
    <citation type="submission" date="2018-03" db="EMBL/GenBank/DDBJ databases">
        <title>First report of an OXA-48+CTX-M-M-producing Kluyvera ascorbata clone recovered from patients admitted in a University Hospital in Madrid, Spain.</title>
        <authorList>
            <person name="Hernandez-Garcia M."/>
            <person name="Leon-Sampedro R."/>
            <person name="Perez-Viso B."/>
            <person name="Morosini M.I."/>
            <person name="Lopez-Fresnena N."/>
            <person name="Coque T.M."/>
            <person name="Bonten M."/>
            <person name="Malhotra-Kumar S."/>
            <person name="Ruiz-Garbajosa P."/>
            <person name="Canton R."/>
        </authorList>
    </citation>
    <scope>NUCLEOTIDE SEQUENCE [LARGE SCALE GENOMIC DNA]</scope>
    <source>
        <strain evidence="4 5">KA2</strain>
    </source>
</reference>
<protein>
    <submittedName>
        <fullName evidence="4">Uncharacterized protein</fullName>
    </submittedName>
</protein>
<evidence type="ECO:0000259" key="2">
    <source>
        <dbReference type="Pfam" id="PF06251"/>
    </source>
</evidence>
<feature type="domain" description="Capsule biosynthesis GfcC-like N-terminal" evidence="3">
    <location>
        <begin position="20"/>
        <end position="141"/>
    </location>
</feature>
<organism evidence="4 5">
    <name type="scientific">Kluyvera genomosp. 2</name>
    <dbReference type="NCBI Taxonomy" id="2774054"/>
    <lineage>
        <taxon>Bacteria</taxon>
        <taxon>Pseudomonadati</taxon>
        <taxon>Pseudomonadota</taxon>
        <taxon>Gammaproteobacteria</taxon>
        <taxon>Enterobacterales</taxon>
        <taxon>Enterobacteriaceae</taxon>
        <taxon>Kluyvera</taxon>
    </lineage>
</organism>
<feature type="chain" id="PRO_5015554696" evidence="1">
    <location>
        <begin position="21"/>
        <end position="245"/>
    </location>
</feature>
<keyword evidence="1" id="KW-0732">Signal</keyword>
<proteinExistence type="predicted"/>
<dbReference type="Pfam" id="PF20616">
    <property type="entry name" value="Caps_syn_GfcC_N"/>
    <property type="match status" value="1"/>
</dbReference>
<evidence type="ECO:0000313" key="4">
    <source>
        <dbReference type="EMBL" id="PSR45771.1"/>
    </source>
</evidence>
<dbReference type="Pfam" id="PF06251">
    <property type="entry name" value="Caps_syn_GfcC_C"/>
    <property type="match status" value="1"/>
</dbReference>
<evidence type="ECO:0000313" key="5">
    <source>
        <dbReference type="Proteomes" id="UP000240892"/>
    </source>
</evidence>
<accession>A0A2T2XZT3</accession>
<dbReference type="InterPro" id="IPR046459">
    <property type="entry name" value="Caps_syn_GfcC_N"/>
</dbReference>
<comment type="caution">
    <text evidence="4">The sequence shown here is derived from an EMBL/GenBank/DDBJ whole genome shotgun (WGS) entry which is preliminary data.</text>
</comment>
<dbReference type="Gene3D" id="3.10.560.10">
    <property type="entry name" value="Outer membrane lipoprotein wza domain like"/>
    <property type="match status" value="1"/>
</dbReference>
<dbReference type="Gene3D" id="3.10.20.700">
    <property type="match status" value="2"/>
</dbReference>
<dbReference type="InterPro" id="IPR010425">
    <property type="entry name" value="Caps_synth_GfcC-like_C"/>
</dbReference>
<sequence length="245" mass="26455">MKKPLIIAAMLSAISFAAQAAGTVEVHMAGVEKPLTLTHAERLADLVGQPRLAGSWWPGAAIASPLATAQAEREHQALLAELAALAADEGGSEAGAINALRNQLQAIPVTGRLLVPLDPDTVRVRSKNNPPLEGHYTLWLGREPSTITLVGLVDKPGKIPFTPGRDAASYLDDISLLSGADRSYAWVIYPDGRTQKAPVAYWNKRHVEPMPGSILFVGFADSRWTKKYEALNAEILRSLSQRRPE</sequence>
<gene>
    <name evidence="4" type="ORF">C8256_16530</name>
</gene>
<dbReference type="STRING" id="1006000.GKAS_03000"/>
<evidence type="ECO:0000256" key="1">
    <source>
        <dbReference type="SAM" id="SignalP"/>
    </source>
</evidence>
<dbReference type="RefSeq" id="WP_106928609.1">
    <property type="nucleotide sequence ID" value="NZ_CABMMU010000013.1"/>
</dbReference>
<feature type="signal peptide" evidence="1">
    <location>
        <begin position="1"/>
        <end position="20"/>
    </location>
</feature>
<feature type="domain" description="Capsule biosynthesis GfcC-like C-terminal" evidence="2">
    <location>
        <begin position="156"/>
        <end position="243"/>
    </location>
</feature>
<keyword evidence="5" id="KW-1185">Reference proteome</keyword>
<name>A0A2T2XZT3_9ENTR</name>